<feature type="compositionally biased region" description="Basic and acidic residues" evidence="1">
    <location>
        <begin position="281"/>
        <end position="312"/>
    </location>
</feature>
<feature type="compositionally biased region" description="Low complexity" evidence="1">
    <location>
        <begin position="270"/>
        <end position="280"/>
    </location>
</feature>
<feature type="compositionally biased region" description="Acidic residues" evidence="1">
    <location>
        <begin position="432"/>
        <end position="442"/>
    </location>
</feature>
<dbReference type="GeneID" id="9469218"/>
<feature type="compositionally biased region" description="Basic and acidic residues" evidence="1">
    <location>
        <begin position="401"/>
        <end position="410"/>
    </location>
</feature>
<dbReference type="EMBL" id="DS028119">
    <property type="protein sequence ID" value="EEY61439.1"/>
    <property type="molecule type" value="Genomic_DNA"/>
</dbReference>
<feature type="compositionally biased region" description="Polar residues" evidence="1">
    <location>
        <begin position="984"/>
        <end position="997"/>
    </location>
</feature>
<feature type="region of interest" description="Disordered" evidence="1">
    <location>
        <begin position="167"/>
        <end position="591"/>
    </location>
</feature>
<feature type="compositionally biased region" description="Acidic residues" evidence="1">
    <location>
        <begin position="459"/>
        <end position="474"/>
    </location>
</feature>
<dbReference type="OMA" id="WRSEPHA"/>
<feature type="compositionally biased region" description="Basic and acidic residues" evidence="1">
    <location>
        <begin position="582"/>
        <end position="591"/>
    </location>
</feature>
<feature type="compositionally biased region" description="Basic and acidic residues" evidence="1">
    <location>
        <begin position="179"/>
        <end position="204"/>
    </location>
</feature>
<dbReference type="PANTHER" id="PTHR33324:SF2">
    <property type="entry name" value="MYB_SANT-LIKE DNA-BINDING DOMAIN-CONTAINING PROTEIN"/>
    <property type="match status" value="1"/>
</dbReference>
<feature type="region of interest" description="Disordered" evidence="1">
    <location>
        <begin position="652"/>
        <end position="673"/>
    </location>
</feature>
<accession>D0MTZ2</accession>
<organism evidence="2 3">
    <name type="scientific">Phytophthora infestans (strain T30-4)</name>
    <name type="common">Potato late blight agent</name>
    <dbReference type="NCBI Taxonomy" id="403677"/>
    <lineage>
        <taxon>Eukaryota</taxon>
        <taxon>Sar</taxon>
        <taxon>Stramenopiles</taxon>
        <taxon>Oomycota</taxon>
        <taxon>Peronosporomycetes</taxon>
        <taxon>Peronosporales</taxon>
        <taxon>Peronosporaceae</taxon>
        <taxon>Phytophthora</taxon>
    </lineage>
</organism>
<feature type="compositionally biased region" description="Acidic residues" evidence="1">
    <location>
        <begin position="790"/>
        <end position="815"/>
    </location>
</feature>
<feature type="compositionally biased region" description="Low complexity" evidence="1">
    <location>
        <begin position="550"/>
        <end position="561"/>
    </location>
</feature>
<evidence type="ECO:0000256" key="1">
    <source>
        <dbReference type="SAM" id="MobiDB-lite"/>
    </source>
</evidence>
<feature type="region of interest" description="Disordered" evidence="1">
    <location>
        <begin position="784"/>
        <end position="826"/>
    </location>
</feature>
<dbReference type="KEGG" id="pif:PITG_01740"/>
<dbReference type="RefSeq" id="XP_002908356.1">
    <property type="nucleotide sequence ID" value="XM_002908310.1"/>
</dbReference>
<dbReference type="Proteomes" id="UP000006643">
    <property type="component" value="Unassembled WGS sequence"/>
</dbReference>
<feature type="compositionally biased region" description="Low complexity" evidence="1">
    <location>
        <begin position="479"/>
        <end position="495"/>
    </location>
</feature>
<feature type="compositionally biased region" description="Acidic residues" evidence="1">
    <location>
        <begin position="391"/>
        <end position="400"/>
    </location>
</feature>
<dbReference type="STRING" id="403677.D0MTZ2"/>
<reference evidence="3" key="1">
    <citation type="journal article" date="2009" name="Nature">
        <title>Genome sequence and analysis of the Irish potato famine pathogen Phytophthora infestans.</title>
        <authorList>
            <consortium name="The Broad Institute Genome Sequencing Platform"/>
            <person name="Haas B.J."/>
            <person name="Kamoun S."/>
            <person name="Zody M.C."/>
            <person name="Jiang R.H."/>
            <person name="Handsaker R.E."/>
            <person name="Cano L.M."/>
            <person name="Grabherr M."/>
            <person name="Kodira C.D."/>
            <person name="Raffaele S."/>
            <person name="Torto-Alalibo T."/>
            <person name="Bozkurt T.O."/>
            <person name="Ah-Fong A.M."/>
            <person name="Alvarado L."/>
            <person name="Anderson V.L."/>
            <person name="Armstrong M.R."/>
            <person name="Avrova A."/>
            <person name="Baxter L."/>
            <person name="Beynon J."/>
            <person name="Boevink P.C."/>
            <person name="Bollmann S.R."/>
            <person name="Bos J.I."/>
            <person name="Bulone V."/>
            <person name="Cai G."/>
            <person name="Cakir C."/>
            <person name="Carrington J.C."/>
            <person name="Chawner M."/>
            <person name="Conti L."/>
            <person name="Costanzo S."/>
            <person name="Ewan R."/>
            <person name="Fahlgren N."/>
            <person name="Fischbach M.A."/>
            <person name="Fugelstad J."/>
            <person name="Gilroy E.M."/>
            <person name="Gnerre S."/>
            <person name="Green P.J."/>
            <person name="Grenville-Briggs L.J."/>
            <person name="Griffith J."/>
            <person name="Grunwald N.J."/>
            <person name="Horn K."/>
            <person name="Horner N.R."/>
            <person name="Hu C.H."/>
            <person name="Huitema E."/>
            <person name="Jeong D.H."/>
            <person name="Jones A.M."/>
            <person name="Jones J.D."/>
            <person name="Jones R.W."/>
            <person name="Karlsson E.K."/>
            <person name="Kunjeti S.G."/>
            <person name="Lamour K."/>
            <person name="Liu Z."/>
            <person name="Ma L."/>
            <person name="Maclean D."/>
            <person name="Chibucos M.C."/>
            <person name="McDonald H."/>
            <person name="McWalters J."/>
            <person name="Meijer H.J."/>
            <person name="Morgan W."/>
            <person name="Morris P.F."/>
            <person name="Munro C.A."/>
            <person name="O'Neill K."/>
            <person name="Ospina-Giraldo M."/>
            <person name="Pinzon A."/>
            <person name="Pritchard L."/>
            <person name="Ramsahoye B."/>
            <person name="Ren Q."/>
            <person name="Restrepo S."/>
            <person name="Roy S."/>
            <person name="Sadanandom A."/>
            <person name="Savidor A."/>
            <person name="Schornack S."/>
            <person name="Schwartz D.C."/>
            <person name="Schumann U.D."/>
            <person name="Schwessinger B."/>
            <person name="Seyer L."/>
            <person name="Sharpe T."/>
            <person name="Silvar C."/>
            <person name="Song J."/>
            <person name="Studholme D.J."/>
            <person name="Sykes S."/>
            <person name="Thines M."/>
            <person name="van de Vondervoort P.J."/>
            <person name="Phuntumart V."/>
            <person name="Wawra S."/>
            <person name="Weide R."/>
            <person name="Win J."/>
            <person name="Young C."/>
            <person name="Zhou S."/>
            <person name="Fry W."/>
            <person name="Meyers B.C."/>
            <person name="van West P."/>
            <person name="Ristaino J."/>
            <person name="Govers F."/>
            <person name="Birch P.R."/>
            <person name="Whisson S.C."/>
            <person name="Judelson H.S."/>
            <person name="Nusbaum C."/>
        </authorList>
    </citation>
    <scope>NUCLEOTIDE SEQUENCE [LARGE SCALE GENOMIC DNA]</scope>
    <source>
        <strain evidence="3">T30-4</strain>
    </source>
</reference>
<feature type="compositionally biased region" description="Basic and acidic residues" evidence="1">
    <location>
        <begin position="536"/>
        <end position="548"/>
    </location>
</feature>
<keyword evidence="3" id="KW-1185">Reference proteome</keyword>
<feature type="region of interest" description="Disordered" evidence="1">
    <location>
        <begin position="868"/>
        <end position="948"/>
    </location>
</feature>
<dbReference type="HOGENOM" id="CLU_303766_0_0_1"/>
<feature type="compositionally biased region" description="Basic and acidic residues" evidence="1">
    <location>
        <begin position="868"/>
        <end position="879"/>
    </location>
</feature>
<dbReference type="VEuPathDB" id="FungiDB:PITG_01740"/>
<feature type="compositionally biased region" description="Basic and acidic residues" evidence="1">
    <location>
        <begin position="1027"/>
        <end position="1039"/>
    </location>
</feature>
<evidence type="ECO:0000313" key="3">
    <source>
        <dbReference type="Proteomes" id="UP000006643"/>
    </source>
</evidence>
<feature type="region of interest" description="Disordered" evidence="1">
    <location>
        <begin position="1"/>
        <end position="32"/>
    </location>
</feature>
<feature type="compositionally biased region" description="Basic and acidic residues" evidence="1">
    <location>
        <begin position="223"/>
        <end position="236"/>
    </location>
</feature>
<evidence type="ECO:0000313" key="2">
    <source>
        <dbReference type="EMBL" id="EEY61439.1"/>
    </source>
</evidence>
<sequence>MTRKSKKAAKDDVTRVRRKAIPWESDGVSPGSPSSFDVLMMWLGTPGNAERWRREKRKDLVKEIIQMLAANGILHRAVGDVHSKIWYMETQFTSANAFLTRKGQLDAFQRGEAGPDIANEVLKLCPHYQDMAPFFGKLKAGKKVQVTPKIASNGAAAVNGAKTVSDTVSAGGSVSAAGEWKRSLEKDRRDTVTDKSHSSDRGEKVVNVSNGANGDETSKQQQQKKEKLTAKKKEIGGDTTGTKKANGVDAVTRKNINDVAGNKKKSSADGKNGAAEAGSNEAEKDIFSGADEQKIDDDVKQARNDAVAKDEGEGALADVEDGQSDIGEDDQNDGDEDTDTFSEQGEAQADDDSESQSSDEAEKPRARITVRNGVRSPFKTKPQQIESESSSSEEEDDEYEKNDVESGHEEGDGEEQIPLAQTDEVDPSPVAEEGDEVEQDGEEKEHSEVDEADQSKAEELEDTEEEEEVEEDPTEDRSNTTAADSTNNSDSSSSSESEDAESEEETPPTQVKINSDAEVESGEDESKAEDNEDDVEMLKDFDKRDSDAHAPVAEVEPAVVSSERKRSVSSEVPPSPRPNKRPRADKDSVHITRDLERAAFVERAKQEQDQRDELFKLERAKLECELQAKQVQLTMERSLARKKLLGAVSYMSPKPKQARKTPQSALSDNARPGGPTTMDILMRWLTTPGNVKRWRLEPRAPLAREVVEIMQDEGLAHRQAPFVRYKLVAMEKQYITAQKWLLETGMHDAFLRGKASKEVRAHVNYLCPQYKKLEPAFRGAPFSTKHSETIELDDESAEDVEAEEKQEEASDDDHLDGEKSAAHLTENRDTFRDLLFARKNSEAGKEKASMSADDRQTKARAFRDRLLADKGAVNEKEKSTTAAPLKKHSRLAKQLEPSPGYAAARKSLTTPEREEKTNAIEEQVPTTTADNVAQKEKTVLPKKTKSLSKVSVLSSAMQVAMELAAPEVAKKTSASGKKRKGRTPKNTADATNGTKESANGEKEVAPKTGAAKRKSSVEDVTANKRNRTQEQVETDAKDMKEIEREALLERVNDERKMLLKRAKDEEKQRRDVFELERVKLEYEVESKRVQLLFEKAAARKKLDQLGVSQEEIDNILPL</sequence>
<feature type="compositionally biased region" description="Basic and acidic residues" evidence="1">
    <location>
        <begin position="443"/>
        <end position="458"/>
    </location>
</feature>
<dbReference type="AlphaFoldDB" id="D0MTZ2"/>
<name>D0MTZ2_PHYIT</name>
<gene>
    <name evidence="2" type="ORF">PITG_01740</name>
</gene>
<dbReference type="PANTHER" id="PTHR33324">
    <property type="entry name" value="EXPRESSED PROTEIN"/>
    <property type="match status" value="1"/>
</dbReference>
<feature type="compositionally biased region" description="Acidic residues" evidence="1">
    <location>
        <begin position="348"/>
        <end position="359"/>
    </location>
</feature>
<feature type="compositionally biased region" description="Basic and acidic residues" evidence="1">
    <location>
        <begin position="816"/>
        <end position="826"/>
    </location>
</feature>
<feature type="region of interest" description="Disordered" evidence="1">
    <location>
        <begin position="965"/>
        <end position="1039"/>
    </location>
</feature>
<dbReference type="OrthoDB" id="96345at2759"/>
<feature type="compositionally biased region" description="Acidic residues" evidence="1">
    <location>
        <begin position="318"/>
        <end position="340"/>
    </location>
</feature>
<proteinExistence type="predicted"/>
<dbReference type="InParanoid" id="D0MTZ2"/>
<feature type="compositionally biased region" description="Acidic residues" evidence="1">
    <location>
        <begin position="496"/>
        <end position="506"/>
    </location>
</feature>
<dbReference type="eggNOG" id="ENOG502S73J">
    <property type="taxonomic scope" value="Eukaryota"/>
</dbReference>
<protein>
    <submittedName>
        <fullName evidence="2">Uncharacterized protein</fullName>
    </submittedName>
</protein>